<feature type="non-terminal residue" evidence="2">
    <location>
        <position position="198"/>
    </location>
</feature>
<reference evidence="2" key="1">
    <citation type="submission" date="2023-03" db="EMBL/GenBank/DDBJ databases">
        <title>Massive genome expansion in bonnet fungi (Mycena s.s.) driven by repeated elements and novel gene families across ecological guilds.</title>
        <authorList>
            <consortium name="Lawrence Berkeley National Laboratory"/>
            <person name="Harder C.B."/>
            <person name="Miyauchi S."/>
            <person name="Viragh M."/>
            <person name="Kuo A."/>
            <person name="Thoen E."/>
            <person name="Andreopoulos B."/>
            <person name="Lu D."/>
            <person name="Skrede I."/>
            <person name="Drula E."/>
            <person name="Henrissat B."/>
            <person name="Morin E."/>
            <person name="Kohler A."/>
            <person name="Barry K."/>
            <person name="LaButti K."/>
            <person name="Morin E."/>
            <person name="Salamov A."/>
            <person name="Lipzen A."/>
            <person name="Mereny Z."/>
            <person name="Hegedus B."/>
            <person name="Baldrian P."/>
            <person name="Stursova M."/>
            <person name="Weitz H."/>
            <person name="Taylor A."/>
            <person name="Grigoriev I.V."/>
            <person name="Nagy L.G."/>
            <person name="Martin F."/>
            <person name="Kauserud H."/>
        </authorList>
    </citation>
    <scope>NUCLEOTIDE SEQUENCE</scope>
    <source>
        <strain evidence="2">CBHHK002</strain>
    </source>
</reference>
<evidence type="ECO:0000313" key="3">
    <source>
        <dbReference type="Proteomes" id="UP001218218"/>
    </source>
</evidence>
<dbReference type="Pfam" id="PF14214">
    <property type="entry name" value="Helitron_like_N"/>
    <property type="match status" value="1"/>
</dbReference>
<gene>
    <name evidence="2" type="ORF">DFH08DRAFT_630583</name>
</gene>
<evidence type="ECO:0000313" key="2">
    <source>
        <dbReference type="EMBL" id="KAJ7326465.1"/>
    </source>
</evidence>
<keyword evidence="3" id="KW-1185">Reference proteome</keyword>
<evidence type="ECO:0000259" key="1">
    <source>
        <dbReference type="Pfam" id="PF14214"/>
    </source>
</evidence>
<name>A0AAD6ZKS3_9AGAR</name>
<sequence>GSKPQSTRNNPLLFGHLWPTLFPYGVGMMENQEIASAGEAAFRKVDLKVHVAHLLESGQDRRFQTHTSFIFVMGNLLQRRKAAFGVRLSVKRSWFPRVHELFHQIDGETITTYQTKLKKNPFAKAETPGEKAAAELLRYVDYISDQIPGSIGEVKSRRQEMFSISNSEGIPHLFVTINTADSKNPIAQVLAGQDIDLN</sequence>
<feature type="domain" description="Helitron helicase-like" evidence="1">
    <location>
        <begin position="50"/>
        <end position="190"/>
    </location>
</feature>
<dbReference type="EMBL" id="JARIHO010000042">
    <property type="protein sequence ID" value="KAJ7326465.1"/>
    <property type="molecule type" value="Genomic_DNA"/>
</dbReference>
<organism evidence="2 3">
    <name type="scientific">Mycena albidolilacea</name>
    <dbReference type="NCBI Taxonomy" id="1033008"/>
    <lineage>
        <taxon>Eukaryota</taxon>
        <taxon>Fungi</taxon>
        <taxon>Dikarya</taxon>
        <taxon>Basidiomycota</taxon>
        <taxon>Agaricomycotina</taxon>
        <taxon>Agaricomycetes</taxon>
        <taxon>Agaricomycetidae</taxon>
        <taxon>Agaricales</taxon>
        <taxon>Marasmiineae</taxon>
        <taxon>Mycenaceae</taxon>
        <taxon>Mycena</taxon>
    </lineage>
</organism>
<protein>
    <recommendedName>
        <fullName evidence="1">Helitron helicase-like domain-containing protein</fullName>
    </recommendedName>
</protein>
<dbReference type="Proteomes" id="UP001218218">
    <property type="component" value="Unassembled WGS sequence"/>
</dbReference>
<dbReference type="InterPro" id="IPR025476">
    <property type="entry name" value="Helitron_helicase-like"/>
</dbReference>
<feature type="non-terminal residue" evidence="2">
    <location>
        <position position="1"/>
    </location>
</feature>
<dbReference type="AlphaFoldDB" id="A0AAD6ZKS3"/>
<comment type="caution">
    <text evidence="2">The sequence shown here is derived from an EMBL/GenBank/DDBJ whole genome shotgun (WGS) entry which is preliminary data.</text>
</comment>
<accession>A0AAD6ZKS3</accession>
<proteinExistence type="predicted"/>